<evidence type="ECO:0000313" key="9">
    <source>
        <dbReference type="Proteomes" id="UP001166402"/>
    </source>
</evidence>
<feature type="domain" description="TROVE" evidence="7">
    <location>
        <begin position="15"/>
        <end position="324"/>
    </location>
</feature>
<dbReference type="SUPFAM" id="SSF53300">
    <property type="entry name" value="vWA-like"/>
    <property type="match status" value="1"/>
</dbReference>
<dbReference type="InterPro" id="IPR056800">
    <property type="entry name" value="vWA_Ro60"/>
</dbReference>
<evidence type="ECO:0000256" key="3">
    <source>
        <dbReference type="ARBA" id="ARBA00022490"/>
    </source>
</evidence>
<dbReference type="Gene3D" id="3.40.50.410">
    <property type="entry name" value="von Willebrand factor, type A domain"/>
    <property type="match status" value="1"/>
</dbReference>
<dbReference type="RefSeq" id="WP_209452763.1">
    <property type="nucleotide sequence ID" value="NZ_JAGGLT010000002.1"/>
</dbReference>
<dbReference type="Pfam" id="PF25045">
    <property type="entry name" value="vWA_Ro60"/>
    <property type="match status" value="1"/>
</dbReference>
<protein>
    <submittedName>
        <fullName evidence="8">60 kDa SS-A/Ro ribonucleoprotein</fullName>
    </submittedName>
</protein>
<dbReference type="InterPro" id="IPR008858">
    <property type="entry name" value="TROVE_dom"/>
</dbReference>
<comment type="similarity">
    <text evidence="2">Belongs to the Ro 60 kDa family.</text>
</comment>
<accession>A0ABS4NAZ0</accession>
<dbReference type="InterPro" id="IPR036465">
    <property type="entry name" value="vWFA_dom_sf"/>
</dbReference>
<evidence type="ECO:0000313" key="8">
    <source>
        <dbReference type="EMBL" id="MBP2070790.1"/>
    </source>
</evidence>
<dbReference type="Proteomes" id="UP001166402">
    <property type="component" value="Unassembled WGS sequence"/>
</dbReference>
<name>A0ABS4NAZ0_9THEO</name>
<evidence type="ECO:0000256" key="2">
    <source>
        <dbReference type="ARBA" id="ARBA00007814"/>
    </source>
</evidence>
<keyword evidence="6 8" id="KW-0687">Ribonucleoprotein</keyword>
<proteinExistence type="inferred from homology"/>
<dbReference type="EMBL" id="JAGGLT010000002">
    <property type="protein sequence ID" value="MBP2070790.1"/>
    <property type="molecule type" value="Genomic_DNA"/>
</dbReference>
<dbReference type="PROSITE" id="PS50988">
    <property type="entry name" value="TROVE"/>
    <property type="match status" value="1"/>
</dbReference>
<dbReference type="GO" id="GO:1990904">
    <property type="term" value="C:ribonucleoprotein complex"/>
    <property type="evidence" value="ECO:0007669"/>
    <property type="project" value="UniProtKB-KW"/>
</dbReference>
<reference evidence="8" key="1">
    <citation type="submission" date="2021-03" db="EMBL/GenBank/DDBJ databases">
        <title>Genomic Encyclopedia of Type Strains, Phase IV (KMG-IV): sequencing the most valuable type-strain genomes for metagenomic binning, comparative biology and taxonomic classification.</title>
        <authorList>
            <person name="Goeker M."/>
        </authorList>
    </citation>
    <scope>NUCLEOTIDE SEQUENCE</scope>
    <source>
        <strain evidence="8">DSM 101588</strain>
    </source>
</reference>
<gene>
    <name evidence="8" type="ORF">J2Z80_000288</name>
</gene>
<evidence type="ECO:0000256" key="1">
    <source>
        <dbReference type="ARBA" id="ARBA00004496"/>
    </source>
</evidence>
<evidence type="ECO:0000256" key="5">
    <source>
        <dbReference type="ARBA" id="ARBA00022884"/>
    </source>
</evidence>
<evidence type="ECO:0000259" key="7">
    <source>
        <dbReference type="PROSITE" id="PS50988"/>
    </source>
</evidence>
<evidence type="ECO:0000256" key="4">
    <source>
        <dbReference type="ARBA" id="ARBA00022723"/>
    </source>
</evidence>
<dbReference type="PANTHER" id="PTHR14202:SF0">
    <property type="entry name" value="RNA-BINDING PROTEIN RO60"/>
    <property type="match status" value="1"/>
</dbReference>
<sequence>MSRAKELFSVKMADTTNREGYPAYTRSLEEQYVQTLLTNTIGNTFYADSDTLLSEADALHDQMLERNPEFVAKALVFARNKGLMRLQPIFGLAKLSSISTELFAKIFDNVVLIPSDLQDFFTILEGLGRGQGGRSIKRQVTRFLNNISEYWAIKYNGRGRGYSLGDIVKTVHPKPINDKQKAIFAYLVGKEYDKTQVPQISAYETLKKTINTREQIALIQEGRLPHEVVTGVIKPDKEIWNAILHQMPIFALLRNLNTLDRAGILDENRDYITSVLNDPERLKKSKILPFRFVTAFHQVEKAWVKDVLRQAVELTFDNLSEISGKTAVFLDVSGSMKGDYLRIGSVFALALYKKTKGNGIFWTFDTRVYDPSPSMYDSILSQAEKIEARGGTDTGAPVEKLRKDNVCVDNIIIITDEQQNTGSPFYNELEKYRRSINPNTKAFVIDIAPYRSSMVPPTDKNTHYIYGWSETVLEYIAMSIKGYGSMIENINKIEIGQA</sequence>
<organism evidence="8 9">
    <name type="scientific">Thermoanaerobacterium butyriciformans</name>
    <dbReference type="NCBI Taxonomy" id="1702242"/>
    <lineage>
        <taxon>Bacteria</taxon>
        <taxon>Bacillati</taxon>
        <taxon>Bacillota</taxon>
        <taxon>Clostridia</taxon>
        <taxon>Thermoanaerobacterales</taxon>
        <taxon>Thermoanaerobacteraceae</taxon>
        <taxon>Thermoanaerobacterium</taxon>
    </lineage>
</organism>
<evidence type="ECO:0000256" key="6">
    <source>
        <dbReference type="ARBA" id="ARBA00023274"/>
    </source>
</evidence>
<dbReference type="PANTHER" id="PTHR14202">
    <property type="entry name" value="60 KDA RIBONUCLEOPROTEIN SSA/RO"/>
    <property type="match status" value="1"/>
</dbReference>
<dbReference type="InterPro" id="IPR040322">
    <property type="entry name" value="TROVE2"/>
</dbReference>
<comment type="caution">
    <text evidence="8">The sequence shown here is derived from an EMBL/GenBank/DDBJ whole genome shotgun (WGS) entry which is preliminary data.</text>
</comment>
<dbReference type="InterPro" id="IPR037214">
    <property type="entry name" value="TROVE_dom_sf"/>
</dbReference>
<keyword evidence="9" id="KW-1185">Reference proteome</keyword>
<comment type="subcellular location">
    <subcellularLocation>
        <location evidence="1">Cytoplasm</location>
    </subcellularLocation>
</comment>
<keyword evidence="3" id="KW-0963">Cytoplasm</keyword>
<keyword evidence="4" id="KW-0479">Metal-binding</keyword>
<dbReference type="Pfam" id="PF05731">
    <property type="entry name" value="TROVE"/>
    <property type="match status" value="1"/>
</dbReference>
<keyword evidence="5" id="KW-0694">RNA-binding</keyword>
<dbReference type="SUPFAM" id="SSF140864">
    <property type="entry name" value="TROVE domain-like"/>
    <property type="match status" value="1"/>
</dbReference>